<organism evidence="1 2">
    <name type="scientific">Paraburkholderia ultramafica</name>
    <dbReference type="NCBI Taxonomy" id="1544867"/>
    <lineage>
        <taxon>Bacteria</taxon>
        <taxon>Pseudomonadati</taxon>
        <taxon>Pseudomonadota</taxon>
        <taxon>Betaproteobacteria</taxon>
        <taxon>Burkholderiales</taxon>
        <taxon>Burkholderiaceae</taxon>
        <taxon>Paraburkholderia</taxon>
    </lineage>
</organism>
<keyword evidence="2" id="KW-1185">Reference proteome</keyword>
<proteinExistence type="predicted"/>
<protein>
    <submittedName>
        <fullName evidence="1">Uncharacterized protein</fullName>
    </submittedName>
</protein>
<evidence type="ECO:0000313" key="2">
    <source>
        <dbReference type="Proteomes" id="UP000494365"/>
    </source>
</evidence>
<dbReference type="AlphaFoldDB" id="A0A6S7CM36"/>
<name>A0A6S7CM36_9BURK</name>
<accession>A0A6S7CM36</accession>
<gene>
    <name evidence="1" type="ORF">LMG28614_03663</name>
</gene>
<dbReference type="RefSeq" id="WP_175150869.1">
    <property type="nucleotide sequence ID" value="NZ_CADIKK010000016.1"/>
</dbReference>
<evidence type="ECO:0000313" key="1">
    <source>
        <dbReference type="EMBL" id="CAB3793163.1"/>
    </source>
</evidence>
<sequence>MIDPIKDEVDVISDDFQNSTGIKVSNNTRNLIAETISSIIEDPHPAWQLAGGQREVFAQAYIKALPLYLYGIWKEGPIGGPITSFQFLHWLSNNLDAGLCVIRKP</sequence>
<reference evidence="1 2" key="1">
    <citation type="submission" date="2020-04" db="EMBL/GenBank/DDBJ databases">
        <authorList>
            <person name="De Canck E."/>
        </authorList>
    </citation>
    <scope>NUCLEOTIDE SEQUENCE [LARGE SCALE GENOMIC DNA]</scope>
    <source>
        <strain evidence="1 2">LMG 28614</strain>
    </source>
</reference>
<dbReference type="Proteomes" id="UP000494365">
    <property type="component" value="Unassembled WGS sequence"/>
</dbReference>
<dbReference type="EMBL" id="CADIKK010000016">
    <property type="protein sequence ID" value="CAB3793163.1"/>
    <property type="molecule type" value="Genomic_DNA"/>
</dbReference>